<dbReference type="WBParaSite" id="EN70_1345">
    <property type="protein sequence ID" value="EN70_1345"/>
    <property type="gene ID" value="EN70_1345"/>
</dbReference>
<reference evidence="2" key="1">
    <citation type="submission" date="2012-04" db="EMBL/GenBank/DDBJ databases">
        <title>The Genome Sequence of Loa loa.</title>
        <authorList>
            <consortium name="The Broad Institute Genome Sequencing Platform"/>
            <consortium name="Broad Institute Genome Sequencing Center for Infectious Disease"/>
            <person name="Nutman T.B."/>
            <person name="Fink D.L."/>
            <person name="Russ C."/>
            <person name="Young S."/>
            <person name="Zeng Q."/>
            <person name="Gargeya S."/>
            <person name="Alvarado L."/>
            <person name="Berlin A."/>
            <person name="Chapman S.B."/>
            <person name="Chen Z."/>
            <person name="Freedman E."/>
            <person name="Gellesch M."/>
            <person name="Goldberg J."/>
            <person name="Griggs A."/>
            <person name="Gujja S."/>
            <person name="Heilman E.R."/>
            <person name="Heiman D."/>
            <person name="Howarth C."/>
            <person name="Mehta T."/>
            <person name="Neiman D."/>
            <person name="Pearson M."/>
            <person name="Roberts A."/>
            <person name="Saif S."/>
            <person name="Shea T."/>
            <person name="Shenoy N."/>
            <person name="Sisk P."/>
            <person name="Stolte C."/>
            <person name="Sykes S."/>
            <person name="White J."/>
            <person name="Yandava C."/>
            <person name="Haas B."/>
            <person name="Henn M.R."/>
            <person name="Nusbaum C."/>
            <person name="Birren B."/>
        </authorList>
    </citation>
    <scope>NUCLEOTIDE SEQUENCE [LARGE SCALE GENOMIC DNA]</scope>
</reference>
<sequence>MRKWGRAMKEKLRSDATGGALSGQQRLRMAVLSLPSMVSDFEGEIGHVVVAGNETLIFVRLSTWQGEWEKINTKLQSLVPFLKKITSLSAVKSGEVYIVKVKDSFERSYIIRRPAPETYLIYLIDKGMQYEIQFGEIYEFPPELFEFGMFNCVCPVLVPSAEELNTYKTFVGYKCKCIVEAVSKSIVVMGFVRGRLLIEIKGHYEDLYDIIFGKRANRPGGSGIALAKLHLTTDKNPGHLQAGQMDDSSSASSESTFPRPFIQKTGFKINANARLLFPDGNDFATPKKEKHVRMGTGFIVEHDRIKMGTLFNQTAFKQYIPEMLPMKISARFDKTDRMMNTFWVVNKKIFSAAERALREVGNKLSRFPPVSRRSEDIQMRQTPCIARARADTAYKSLYRGVPAQYDSHTKRISVFLVDFGWFKWVLANDVLDISTMDKSDPVRNLPVAMIHCREDTTSTYHANDLIKGADCEIIIKGNASRDVYTVDLLRPPFMSSRFDGTAEINGRETMVDNMRETEMVSSCKKLVTETCQQQLMTSMMMETLSIAGRELAQQPRALWPSFYPTVFPMAMPMMMAVMFPVMWPVPFTNTNLQGIGDSVAVRPQNTGTNDFEGATFSNNNPRGRSGTRVTNNKRSPKMDCMQKSGARFQSSSTQPEREWPRSDSSAKNVFAVVPSDKNKQMPRNSYGEENNGLSWDLPPQYAKQRRTFQRGCDSNAQKDRLTDWEKAVAADRAVRNQQDNNPSGGGV</sequence>
<proteinExistence type="predicted"/>
<reference evidence="3" key="2">
    <citation type="submission" date="2016-11" db="UniProtKB">
        <authorList>
            <consortium name="WormBaseParasite"/>
        </authorList>
    </citation>
    <scope>IDENTIFICATION</scope>
</reference>
<feature type="region of interest" description="Disordered" evidence="1">
    <location>
        <begin position="608"/>
        <end position="700"/>
    </location>
</feature>
<name>A0A1I7VDL5_LOALO</name>
<evidence type="ECO:0000256" key="1">
    <source>
        <dbReference type="SAM" id="MobiDB-lite"/>
    </source>
</evidence>
<feature type="compositionally biased region" description="Polar residues" evidence="1">
    <location>
        <begin position="608"/>
        <end position="633"/>
    </location>
</feature>
<evidence type="ECO:0000313" key="3">
    <source>
        <dbReference type="WBParaSite" id="EN70_1345"/>
    </source>
</evidence>
<feature type="compositionally biased region" description="Polar residues" evidence="1">
    <location>
        <begin position="681"/>
        <end position="693"/>
    </location>
</feature>
<dbReference type="Proteomes" id="UP000095285">
    <property type="component" value="Unassembled WGS sequence"/>
</dbReference>
<dbReference type="SUPFAM" id="SSF63748">
    <property type="entry name" value="Tudor/PWWP/MBT"/>
    <property type="match status" value="1"/>
</dbReference>
<evidence type="ECO:0000313" key="2">
    <source>
        <dbReference type="Proteomes" id="UP000095285"/>
    </source>
</evidence>
<accession>A0A1I7VDL5</accession>
<keyword evidence="2" id="KW-1185">Reference proteome</keyword>
<dbReference type="STRING" id="7209.A0A1I7VDL5"/>
<organism evidence="2 3">
    <name type="scientific">Loa loa</name>
    <name type="common">Eye worm</name>
    <name type="synonym">Filaria loa</name>
    <dbReference type="NCBI Taxonomy" id="7209"/>
    <lineage>
        <taxon>Eukaryota</taxon>
        <taxon>Metazoa</taxon>
        <taxon>Ecdysozoa</taxon>
        <taxon>Nematoda</taxon>
        <taxon>Chromadorea</taxon>
        <taxon>Rhabditida</taxon>
        <taxon>Spirurina</taxon>
        <taxon>Spiruromorpha</taxon>
        <taxon>Filarioidea</taxon>
        <taxon>Onchocercidae</taxon>
        <taxon>Loa</taxon>
    </lineage>
</organism>
<dbReference type="AlphaFoldDB" id="A0A1I7VDL5"/>
<protein>
    <submittedName>
        <fullName evidence="3">Tudor domain-containing protein</fullName>
    </submittedName>
</protein>